<dbReference type="Proteomes" id="UP000255297">
    <property type="component" value="Unassembled WGS sequence"/>
</dbReference>
<reference evidence="1 2" key="1">
    <citation type="submission" date="2018-06" db="EMBL/GenBank/DDBJ databases">
        <authorList>
            <consortium name="Pathogen Informatics"/>
            <person name="Doyle S."/>
        </authorList>
    </citation>
    <scope>NUCLEOTIDE SEQUENCE [LARGE SCALE GENOMIC DNA]</scope>
    <source>
        <strain evidence="1 2">NCTC11532</strain>
    </source>
</reference>
<dbReference type="AlphaFoldDB" id="A0A378LTT8"/>
<dbReference type="OrthoDB" id="5648933at2"/>
<keyword evidence="2" id="KW-1185">Reference proteome</keyword>
<dbReference type="RefSeq" id="WP_031563350.1">
    <property type="nucleotide sequence ID" value="NZ_CAAAIS010000004.1"/>
</dbReference>
<organism evidence="1 2">
    <name type="scientific">Legionella wadsworthii</name>
    <dbReference type="NCBI Taxonomy" id="28088"/>
    <lineage>
        <taxon>Bacteria</taxon>
        <taxon>Pseudomonadati</taxon>
        <taxon>Pseudomonadota</taxon>
        <taxon>Gammaproteobacteria</taxon>
        <taxon>Legionellales</taxon>
        <taxon>Legionellaceae</taxon>
        <taxon>Legionella</taxon>
    </lineage>
</organism>
<gene>
    <name evidence="1" type="ORF">NCTC11532_02585</name>
</gene>
<proteinExistence type="predicted"/>
<accession>A0A378LTT8</accession>
<name>A0A378LTT8_9GAMM</name>
<evidence type="ECO:0000313" key="1">
    <source>
        <dbReference type="EMBL" id="STY30836.1"/>
    </source>
</evidence>
<evidence type="ECO:0000313" key="2">
    <source>
        <dbReference type="Proteomes" id="UP000255297"/>
    </source>
</evidence>
<dbReference type="EMBL" id="UGPB01000001">
    <property type="protein sequence ID" value="STY30836.1"/>
    <property type="molecule type" value="Genomic_DNA"/>
</dbReference>
<sequence length="759" mass="88980">MTGSKIQSFDLFKAAMGNQEFLAEINKDKVNQTFFLKTLEEGNLTLQNILEFIKIVKDQKVKSLLIIYVLSQKEFFSCLKGESLLKRLTHQDHHIPSRLNFLIHQLDAKTLTTALISRLEPEAAISILCSVPHFHQLTRIQIEALFERYPLYERHQVLTYWINHYVSMPNSHYILAHLMNIAGHQVLDELSKLTFIQKELIIKTMIEHLGLFNHIPTKFIEHANQEPHLIASMRFYLHGHYNKAHANFIKLLSKKLFEKNHSFSLEAIELFFFLNDKLEFRELSKRTSHLTNRFLRNNAINGNVSLFYHNNRINIQRMLQNIYLQPTVSEGKKLRQSAHPDENPFINGLIKHDKSINCFEYFLIHYKGNSNSIGQLINDYLEYYERPEHATSRIKAIYHIGFMLGRPEIDDLIKDAIFTAFLNHPAFFDQQISYQLFLFDAKRTLRFFGLRGGIENYQRVIKLCTLALKNLHPETHYEIIEMAQKALSEAQCELNLSKEQGIFSSIIRWFKRCWIYGWSGFFKPNLPEYVVPNSITPLKNEKDSMLDGTIIYTEIQEQEENLPELLNEIKLPTTQEHFEQIIRALTIYSLSPLPKEEFMTRKKIHDLYHEALNKKEENEDLYVWLKDNQTPFINNQFHLLELMFKEKSRNEIDAFLAQVNEDSDHLQYVSEELEYLLPELIMRLEPKPKEPETSGFVSTATKVISEYTCEAGVLAQNALHWAEGFFNKIKTTEQEEEPFEVEHIESFQNTIGNKGVISS</sequence>
<protein>
    <submittedName>
        <fullName evidence="1">Dot/Icm secretion system substrate</fullName>
    </submittedName>
</protein>